<protein>
    <submittedName>
        <fullName evidence="1">RNA-dependent DNA polymerase</fullName>
    </submittedName>
</protein>
<dbReference type="InterPro" id="IPR051320">
    <property type="entry name" value="Viral_Replic_Matur_Polypro"/>
</dbReference>
<dbReference type="OrthoDB" id="124617at2759"/>
<accession>A0A225ULE5</accession>
<dbReference type="PANTHER" id="PTHR33064:SF37">
    <property type="entry name" value="RIBONUCLEASE H"/>
    <property type="match status" value="1"/>
</dbReference>
<dbReference type="Gene3D" id="3.30.70.270">
    <property type="match status" value="1"/>
</dbReference>
<dbReference type="PANTHER" id="PTHR33064">
    <property type="entry name" value="POL PROTEIN"/>
    <property type="match status" value="1"/>
</dbReference>
<keyword evidence="2" id="KW-1185">Reference proteome</keyword>
<dbReference type="SUPFAM" id="SSF56672">
    <property type="entry name" value="DNA/RNA polymerases"/>
    <property type="match status" value="1"/>
</dbReference>
<dbReference type="EMBL" id="NBNE01015408">
    <property type="protein sequence ID" value="OWY93803.1"/>
    <property type="molecule type" value="Genomic_DNA"/>
</dbReference>
<gene>
    <name evidence="1" type="ORF">PHMEG_00036660</name>
</gene>
<sequence length="70" mass="7919">ARSIEYLGHELSNEGVRPLQRLVTAVQEFPTPCDAVGVKRFVLLPGYYQRFVQGFGSLMAPLTKRVRKKV</sequence>
<dbReference type="InterPro" id="IPR043128">
    <property type="entry name" value="Rev_trsase/Diguanyl_cyclase"/>
</dbReference>
<proteinExistence type="predicted"/>
<comment type="caution">
    <text evidence="1">The sequence shown here is derived from an EMBL/GenBank/DDBJ whole genome shotgun (WGS) entry which is preliminary data.</text>
</comment>
<reference evidence="2" key="1">
    <citation type="submission" date="2017-03" db="EMBL/GenBank/DDBJ databases">
        <title>Phytopthora megakarya and P. palmivora, two closely related causual agents of cacao black pod achieved similar genome size and gene model numbers by different mechanisms.</title>
        <authorList>
            <person name="Ali S."/>
            <person name="Shao J."/>
            <person name="Larry D.J."/>
            <person name="Kronmiller B."/>
            <person name="Shen D."/>
            <person name="Strem M.D."/>
            <person name="Melnick R.L."/>
            <person name="Guiltinan M.J."/>
            <person name="Tyler B.M."/>
            <person name="Meinhardt L.W."/>
            <person name="Bailey B.A."/>
        </authorList>
    </citation>
    <scope>NUCLEOTIDE SEQUENCE [LARGE SCALE GENOMIC DNA]</scope>
    <source>
        <strain evidence="2">zdho120</strain>
    </source>
</reference>
<organism evidence="1 2">
    <name type="scientific">Phytophthora megakarya</name>
    <dbReference type="NCBI Taxonomy" id="4795"/>
    <lineage>
        <taxon>Eukaryota</taxon>
        <taxon>Sar</taxon>
        <taxon>Stramenopiles</taxon>
        <taxon>Oomycota</taxon>
        <taxon>Peronosporomycetes</taxon>
        <taxon>Peronosporales</taxon>
        <taxon>Peronosporaceae</taxon>
        <taxon>Phytophthora</taxon>
    </lineage>
</organism>
<name>A0A225ULE5_9STRA</name>
<evidence type="ECO:0000313" key="2">
    <source>
        <dbReference type="Proteomes" id="UP000198211"/>
    </source>
</evidence>
<evidence type="ECO:0000313" key="1">
    <source>
        <dbReference type="EMBL" id="OWY93803.1"/>
    </source>
</evidence>
<feature type="non-terminal residue" evidence="1">
    <location>
        <position position="1"/>
    </location>
</feature>
<dbReference type="InterPro" id="IPR043502">
    <property type="entry name" value="DNA/RNA_pol_sf"/>
</dbReference>
<dbReference type="AlphaFoldDB" id="A0A225ULE5"/>
<dbReference type="Proteomes" id="UP000198211">
    <property type="component" value="Unassembled WGS sequence"/>
</dbReference>